<dbReference type="Pfam" id="PF08666">
    <property type="entry name" value="SAF"/>
    <property type="match status" value="1"/>
</dbReference>
<dbReference type="CDD" id="cd11613">
    <property type="entry name" value="SAF_AH_GD"/>
    <property type="match status" value="1"/>
</dbReference>
<accession>A0ABW3SK17</accession>
<dbReference type="PANTHER" id="PTHR30536:SF5">
    <property type="entry name" value="ALTRONATE DEHYDRATASE"/>
    <property type="match status" value="1"/>
</dbReference>
<dbReference type="GO" id="GO:0016787">
    <property type="term" value="F:hydrolase activity"/>
    <property type="evidence" value="ECO:0007669"/>
    <property type="project" value="UniProtKB-KW"/>
</dbReference>
<evidence type="ECO:0000259" key="3">
    <source>
        <dbReference type="SMART" id="SM00858"/>
    </source>
</evidence>
<comment type="similarity">
    <text evidence="1">Belongs to the UxaA family.</text>
</comment>
<evidence type="ECO:0000256" key="1">
    <source>
        <dbReference type="ARBA" id="ARBA00010986"/>
    </source>
</evidence>
<dbReference type="InterPro" id="IPR052172">
    <property type="entry name" value="UxaA_altronate/galactarate_dh"/>
</dbReference>
<dbReference type="PANTHER" id="PTHR30536">
    <property type="entry name" value="ALTRONATE/GALACTARATE DEHYDRATASE"/>
    <property type="match status" value="1"/>
</dbReference>
<dbReference type="Pfam" id="PF20629">
    <property type="entry name" value="GD_AH_C"/>
    <property type="match status" value="1"/>
</dbReference>
<dbReference type="InterPro" id="IPR007392">
    <property type="entry name" value="GD_AH_second"/>
</dbReference>
<dbReference type="Pfam" id="PF04295">
    <property type="entry name" value="GD_AH_second"/>
    <property type="match status" value="1"/>
</dbReference>
<comment type="caution">
    <text evidence="4">The sequence shown here is derived from an EMBL/GenBank/DDBJ whole genome shotgun (WGS) entry which is preliminary data.</text>
</comment>
<sequence length="548" mass="58888">MSHKILKVHPNDNVLVALTDLQAGEEITYDSISLSLIEGIPAKHKFTQQDMAPGQEIIMYGTLVGKAVEPIAAGARISTENVKHQANTFSGKNKTLDWTAPDVSKWAGKTFMGFHREDGQVGTANYWLVIPLVFCENRNVNIIKQAFMEELGFGRQDVYKTYVQQMVDLYQAGKVNEIAQLPLQGYNGNGQKRIFENIDGIKFLTHEGGCGGIRQDSDALCALLAGYIHNPNVAGATVLSLGCQNAQVGILEEKLRALNPNFKKPLIVLEQQQEGTEQELLTQAIRRTFLALIEADKVRREPAPLSKLVIGLECGGSDGFSGISANPTVGQASDLIVALGGKSMLSEFPELCGVEQELINRCVDDKTADRFVQLMRAYAHAAEAVGSGFDMNPSPGNIKDGLITDAIKSAGAAKKGGTSPVVDVLDYTEYATKPGLTLLCTPGNDVESTTAMAGSGANIILFTTGLGTPTGNPVTPVIKVSSNTKLAERMPDIIDIDTGPVIAGEKTIEEMGADMLDLIIEVASGNVKTKAQLLDQDDFIPWKRGISL</sequence>
<dbReference type="RefSeq" id="WP_377522836.1">
    <property type="nucleotide sequence ID" value="NZ_JBHTLD010000014.1"/>
</dbReference>
<keyword evidence="2" id="KW-0456">Lyase</keyword>
<feature type="domain" description="SAF" evidence="3">
    <location>
        <begin position="12"/>
        <end position="83"/>
    </location>
</feature>
<dbReference type="InterPro" id="IPR048332">
    <property type="entry name" value="GD_AH_C"/>
</dbReference>
<evidence type="ECO:0000313" key="5">
    <source>
        <dbReference type="Proteomes" id="UP001597094"/>
    </source>
</evidence>
<dbReference type="Proteomes" id="UP001597094">
    <property type="component" value="Unassembled WGS sequence"/>
</dbReference>
<gene>
    <name evidence="4" type="ORF">ACFQ2O_03120</name>
</gene>
<dbReference type="InterPro" id="IPR013974">
    <property type="entry name" value="SAF"/>
</dbReference>
<dbReference type="InterPro" id="IPR044144">
    <property type="entry name" value="SAF_UxaA/GarD"/>
</dbReference>
<protein>
    <submittedName>
        <fullName evidence="4">UxaA family hydrolase</fullName>
    </submittedName>
</protein>
<keyword evidence="4" id="KW-0378">Hydrolase</keyword>
<name>A0ABW3SK17_9BACT</name>
<evidence type="ECO:0000313" key="4">
    <source>
        <dbReference type="EMBL" id="MFD1185184.1"/>
    </source>
</evidence>
<dbReference type="SMART" id="SM00858">
    <property type="entry name" value="SAF"/>
    <property type="match status" value="1"/>
</dbReference>
<reference evidence="5" key="1">
    <citation type="journal article" date="2019" name="Int. J. Syst. Evol. Microbiol.">
        <title>The Global Catalogue of Microorganisms (GCM) 10K type strain sequencing project: providing services to taxonomists for standard genome sequencing and annotation.</title>
        <authorList>
            <consortium name="The Broad Institute Genomics Platform"/>
            <consortium name="The Broad Institute Genome Sequencing Center for Infectious Disease"/>
            <person name="Wu L."/>
            <person name="Ma J."/>
        </authorList>
    </citation>
    <scope>NUCLEOTIDE SEQUENCE [LARGE SCALE GENOMIC DNA]</scope>
    <source>
        <strain evidence="5">JCM 31319</strain>
    </source>
</reference>
<keyword evidence="5" id="KW-1185">Reference proteome</keyword>
<dbReference type="Gene3D" id="2.30.130.110">
    <property type="match status" value="1"/>
</dbReference>
<dbReference type="EMBL" id="JBHTLD010000014">
    <property type="protein sequence ID" value="MFD1185184.1"/>
    <property type="molecule type" value="Genomic_DNA"/>
</dbReference>
<evidence type="ECO:0000256" key="2">
    <source>
        <dbReference type="ARBA" id="ARBA00023239"/>
    </source>
</evidence>
<proteinExistence type="inferred from homology"/>
<organism evidence="4 5">
    <name type="scientific">Pontibacter rugosus</name>
    <dbReference type="NCBI Taxonomy" id="1745966"/>
    <lineage>
        <taxon>Bacteria</taxon>
        <taxon>Pseudomonadati</taxon>
        <taxon>Bacteroidota</taxon>
        <taxon>Cytophagia</taxon>
        <taxon>Cytophagales</taxon>
        <taxon>Hymenobacteraceae</taxon>
        <taxon>Pontibacter</taxon>
    </lineage>
</organism>